<dbReference type="RefSeq" id="WP_091548390.1">
    <property type="nucleotide sequence ID" value="NZ_FONY01000030.1"/>
</dbReference>
<reference evidence="1 2" key="1">
    <citation type="submission" date="2016-10" db="EMBL/GenBank/DDBJ databases">
        <authorList>
            <person name="de Groot N.N."/>
        </authorList>
    </citation>
    <scope>NUCLEOTIDE SEQUENCE [LARGE SCALE GENOMIC DNA]</scope>
    <source>
        <strain>GEY</strain>
        <strain evidence="2">DSM 9560</strain>
    </source>
</reference>
<dbReference type="STRING" id="1003.SAMN04488541_103024"/>
<keyword evidence="2" id="KW-1185">Reference proteome</keyword>
<accession>A0A1I2I9L9</accession>
<dbReference type="OrthoDB" id="981551at2"/>
<evidence type="ECO:0000313" key="2">
    <source>
        <dbReference type="Proteomes" id="UP000199513"/>
    </source>
</evidence>
<protein>
    <submittedName>
        <fullName evidence="1">Uncharacterized protein</fullName>
    </submittedName>
</protein>
<dbReference type="EMBL" id="FONY01000030">
    <property type="protein sequence ID" value="SFF39059.1"/>
    <property type="molecule type" value="Genomic_DNA"/>
</dbReference>
<sequence length="214" mass="24702">MKRRVLIGIFCLIWSLVKAQDEPKFRITHFSTYTHASCGAASGVTFEKGYLRVPKSNAWVEVMLFLQRKDGSFQKHHFEHQGTAVIQLNLSDCRYTGNYYAYVCYADDENCKFPTEQQVIEKHHQTVHNKPPEFKITRTIPNPKCREEGIIFETGWVYSPTGGKVDITLFLEKKDGSWRKQHFTHQGTGAIRLDIDDCNLTGKYKTIVSYNNTN</sequence>
<gene>
    <name evidence="1" type="ORF">SAMN04488541_103024</name>
</gene>
<name>A0A1I2I9L9_9BACT</name>
<evidence type="ECO:0000313" key="1">
    <source>
        <dbReference type="EMBL" id="SFF39059.1"/>
    </source>
</evidence>
<organism evidence="1 2">
    <name type="scientific">Thermoflexibacter ruber</name>
    <dbReference type="NCBI Taxonomy" id="1003"/>
    <lineage>
        <taxon>Bacteria</taxon>
        <taxon>Pseudomonadati</taxon>
        <taxon>Bacteroidota</taxon>
        <taxon>Cytophagia</taxon>
        <taxon>Cytophagales</taxon>
        <taxon>Thermoflexibacteraceae</taxon>
        <taxon>Thermoflexibacter</taxon>
    </lineage>
</organism>
<dbReference type="Proteomes" id="UP000199513">
    <property type="component" value="Unassembled WGS sequence"/>
</dbReference>
<proteinExistence type="predicted"/>
<dbReference type="AlphaFoldDB" id="A0A1I2I9L9"/>